<dbReference type="Proteomes" id="UP000672657">
    <property type="component" value="Unassembled WGS sequence"/>
</dbReference>
<reference evidence="3 4" key="1">
    <citation type="submission" date="2021-03" db="EMBL/GenBank/DDBJ databases">
        <authorList>
            <person name="Peeters C."/>
        </authorList>
    </citation>
    <scope>NUCLEOTIDE SEQUENCE [LARGE SCALE GENOMIC DNA]</scope>
    <source>
        <strain evidence="3 4">LMG 26411</strain>
    </source>
</reference>
<dbReference type="RefSeq" id="WP_211957350.1">
    <property type="nucleotide sequence ID" value="NZ_CAJPVI010000056.1"/>
</dbReference>
<dbReference type="EMBL" id="CAJPVI010000056">
    <property type="protein sequence ID" value="CAG2159212.1"/>
    <property type="molecule type" value="Genomic_DNA"/>
</dbReference>
<accession>A0ABM8TSA6</accession>
<dbReference type="PROSITE" id="PS50994">
    <property type="entry name" value="INTEGRASE"/>
    <property type="match status" value="1"/>
</dbReference>
<dbReference type="Gene3D" id="3.30.420.10">
    <property type="entry name" value="Ribonuclease H-like superfamily/Ribonuclease H"/>
    <property type="match status" value="1"/>
</dbReference>
<proteinExistence type="predicted"/>
<evidence type="ECO:0000256" key="1">
    <source>
        <dbReference type="SAM" id="MobiDB-lite"/>
    </source>
</evidence>
<feature type="region of interest" description="Disordered" evidence="1">
    <location>
        <begin position="696"/>
        <end position="716"/>
    </location>
</feature>
<protein>
    <recommendedName>
        <fullName evidence="2">Integrase catalytic domain-containing protein</fullName>
    </recommendedName>
</protein>
<feature type="domain" description="Integrase catalytic" evidence="2">
    <location>
        <begin position="310"/>
        <end position="518"/>
    </location>
</feature>
<sequence>MRDWSTDEYPIAENLVLRETETGYRYVVVFRGGVSLHTVLERIDVADQWPISLERSKVTAAIKSGKFKVDYSGLSCRVVHLPNYYKTDSPTDTGSVAVDADTKLKDKQSVDDARWKLIEDIVETEEYFSILYGIKRTHNIDKLAREFCVSRQHITKILKLYWRNGLNKAAVQSDLDNCGGPGKPRNSKGDRRLGGPRRYAIEENLGQVSNEETRRHLQVAADYYLHLKKKKVTYQQAIDYIVGLYYTTKIVANDGTLEAIEIDSACRPTVRQLQHYINTNYPLATRKRSRATEKEWELMLRGLEGRATDIAHGPGERFQIDATVANIYIISRIDRRFVVCRPTIYFVVDTWSRLIVGIHVGLEPPSWIAAMMALVNCVEDKVEYCHRYGIEIDRFQWPSAHLPACLLADKAELLSIQLGKDIVDYLRVRIDNAPGGRPDLKPIVERRFGIYESPFGPFLPGYVERNWGERGVPDPRKSAALDLDQFTCAVILAVIEHNTCRVIAGYEPPPEMVGEGLPAIPYMLWHWGIANVSGELSYRSPDEVRMCVYPEVDVAITEHGIEYGGNEYTSPTCHSEGWPARARQKGIWHLKGRCNINRLGDLYVPVGHRNYEPCKIKHPGNANFALSERCELEYRMRDNAAKGRSRTQAGRVAGMLAQQEIQSEAERQTGVVLASSGLRQPIVKHMRDVKSAEQAYTAGRQSTAPAAIQSRGTQPSKISRMSLLTDSKNRKSAKIQAKINALISKIHHDE</sequence>
<dbReference type="InterPro" id="IPR036397">
    <property type="entry name" value="RNaseH_sf"/>
</dbReference>
<evidence type="ECO:0000313" key="4">
    <source>
        <dbReference type="Proteomes" id="UP000672657"/>
    </source>
</evidence>
<evidence type="ECO:0000259" key="2">
    <source>
        <dbReference type="PROSITE" id="PS50994"/>
    </source>
</evidence>
<keyword evidence="4" id="KW-1185">Reference proteome</keyword>
<name>A0ABM8TSA6_9BURK</name>
<comment type="caution">
    <text evidence="3">The sequence shown here is derived from an EMBL/GenBank/DDBJ whole genome shotgun (WGS) entry which is preliminary data.</text>
</comment>
<dbReference type="InterPro" id="IPR001584">
    <property type="entry name" value="Integrase_cat-core"/>
</dbReference>
<feature type="compositionally biased region" description="Polar residues" evidence="1">
    <location>
        <begin position="699"/>
        <end position="716"/>
    </location>
</feature>
<gene>
    <name evidence="3" type="ORF">LMG26411_06525</name>
</gene>
<organism evidence="3 4">
    <name type="scientific">Cupriavidus numazuensis</name>
    <dbReference type="NCBI Taxonomy" id="221992"/>
    <lineage>
        <taxon>Bacteria</taxon>
        <taxon>Pseudomonadati</taxon>
        <taxon>Pseudomonadota</taxon>
        <taxon>Betaproteobacteria</taxon>
        <taxon>Burkholderiales</taxon>
        <taxon>Burkholderiaceae</taxon>
        <taxon>Cupriavidus</taxon>
    </lineage>
</organism>
<feature type="region of interest" description="Disordered" evidence="1">
    <location>
        <begin position="175"/>
        <end position="195"/>
    </location>
</feature>
<evidence type="ECO:0000313" key="3">
    <source>
        <dbReference type="EMBL" id="CAG2159212.1"/>
    </source>
</evidence>